<dbReference type="InterPro" id="IPR050583">
    <property type="entry name" value="Mycobacterial_A85_antigen"/>
</dbReference>
<dbReference type="Proteomes" id="UP000006791">
    <property type="component" value="Chromosome 2"/>
</dbReference>
<dbReference type="PANTHER" id="PTHR48098:SF1">
    <property type="entry name" value="DIACYLGLYCEROL ACYLTRANSFERASE_MYCOLYLTRANSFERASE AG85A"/>
    <property type="match status" value="1"/>
</dbReference>
<sequence length="328" mass="36667">MKPIRSLNRLWFLGWLWLLGWVGLSGTAAVGQAVQTPTEPLPGKTDAMDYGVFHSASLGREVPYAVSLPPSYRTSPERRYPLVIFLHGMFNDERDWERRGVQAALDALRARGQVGEFIVAIPRGENSFYINARQGERYEDAIVQDFLPFIEQRYRTLGTRAGRLMAGISMGGYGALLIAFKHPQLFAGVAAHCAAIFTEVPRPPQGADDRIGTWRYGLATKLYGDPPDPEFFDQHSPLTLARRQAAALRQLKIYFDVGSEDRYRFDVGNQRLHETLESLGIPHEFTLASGGHGWAFLLARSEAAFGFCWRTLASSLRAEPAKALKKKP</sequence>
<dbReference type="STRING" id="981222.Cabther_B0581"/>
<gene>
    <name evidence="1" type="ordered locus">Cabther_B0581</name>
</gene>
<dbReference type="Pfam" id="PF00756">
    <property type="entry name" value="Esterase"/>
    <property type="match status" value="1"/>
</dbReference>
<dbReference type="AlphaFoldDB" id="G2LK92"/>
<reference evidence="1 2" key="1">
    <citation type="journal article" date="2012" name="Environ. Microbiol.">
        <title>Complete genome of Candidatus Chloracidobacterium thermophilum, a chlorophyll-based photoheterotroph belonging to the phylum Acidobacteria.</title>
        <authorList>
            <person name="Garcia Costas A.M."/>
            <person name="Liu Z."/>
            <person name="Tomsho L.P."/>
            <person name="Schuster S.C."/>
            <person name="Ward D.M."/>
            <person name="Bryant D.A."/>
        </authorList>
    </citation>
    <scope>NUCLEOTIDE SEQUENCE [LARGE SCALE GENOMIC DNA]</scope>
    <source>
        <strain evidence="1 2">B</strain>
    </source>
</reference>
<dbReference type="HOGENOM" id="CLU_037618_1_0_0"/>
<dbReference type="KEGG" id="ctm:Cabther_B0581"/>
<dbReference type="GO" id="GO:0016747">
    <property type="term" value="F:acyltransferase activity, transferring groups other than amino-acyl groups"/>
    <property type="evidence" value="ECO:0007669"/>
    <property type="project" value="TreeGrafter"/>
</dbReference>
<proteinExistence type="predicted"/>
<accession>G2LK92</accession>
<dbReference type="OrthoDB" id="9777383at2"/>
<protein>
    <submittedName>
        <fullName evidence="1">Putative esterase</fullName>
    </submittedName>
</protein>
<dbReference type="EMBL" id="CP002515">
    <property type="protein sequence ID" value="AEP13579.1"/>
    <property type="molecule type" value="Genomic_DNA"/>
</dbReference>
<evidence type="ECO:0000313" key="2">
    <source>
        <dbReference type="Proteomes" id="UP000006791"/>
    </source>
</evidence>
<dbReference type="SUPFAM" id="SSF53474">
    <property type="entry name" value="alpha/beta-Hydrolases"/>
    <property type="match status" value="1"/>
</dbReference>
<dbReference type="Gene3D" id="3.40.50.1820">
    <property type="entry name" value="alpha/beta hydrolase"/>
    <property type="match status" value="1"/>
</dbReference>
<dbReference type="RefSeq" id="WP_014101317.1">
    <property type="nucleotide sequence ID" value="NC_016025.1"/>
</dbReference>
<dbReference type="InterPro" id="IPR029058">
    <property type="entry name" value="AB_hydrolase_fold"/>
</dbReference>
<dbReference type="PANTHER" id="PTHR48098">
    <property type="entry name" value="ENTEROCHELIN ESTERASE-RELATED"/>
    <property type="match status" value="1"/>
</dbReference>
<evidence type="ECO:0000313" key="1">
    <source>
        <dbReference type="EMBL" id="AEP13579.1"/>
    </source>
</evidence>
<dbReference type="InterPro" id="IPR000801">
    <property type="entry name" value="Esterase-like"/>
</dbReference>
<organism evidence="1 2">
    <name type="scientific">Chloracidobacterium thermophilum (strain B)</name>
    <dbReference type="NCBI Taxonomy" id="981222"/>
    <lineage>
        <taxon>Bacteria</taxon>
        <taxon>Pseudomonadati</taxon>
        <taxon>Acidobacteriota</taxon>
        <taxon>Terriglobia</taxon>
        <taxon>Terriglobales</taxon>
        <taxon>Acidobacteriaceae</taxon>
        <taxon>Chloracidobacterium</taxon>
    </lineage>
</organism>
<keyword evidence="2" id="KW-1185">Reference proteome</keyword>
<name>G2LK92_CHLTF</name>